<keyword evidence="3" id="KW-0472">Membrane</keyword>
<feature type="compositionally biased region" description="Polar residues" evidence="2">
    <location>
        <begin position="495"/>
        <end position="509"/>
    </location>
</feature>
<dbReference type="InterPro" id="IPR034164">
    <property type="entry name" value="Pepsin-like_dom"/>
</dbReference>
<dbReference type="OrthoDB" id="4074350at2759"/>
<dbReference type="AlphaFoldDB" id="A0A8H3G925"/>
<dbReference type="PANTHER" id="PTHR47965">
    <property type="entry name" value="ASPARTYL PROTEASE-RELATED"/>
    <property type="match status" value="1"/>
</dbReference>
<feature type="transmembrane region" description="Helical" evidence="3">
    <location>
        <begin position="399"/>
        <end position="421"/>
    </location>
</feature>
<dbReference type="InterPro" id="IPR001461">
    <property type="entry name" value="Aspartic_peptidase_A1"/>
</dbReference>
<dbReference type="EMBL" id="CAJPDS010000082">
    <property type="protein sequence ID" value="CAF9935323.1"/>
    <property type="molecule type" value="Genomic_DNA"/>
</dbReference>
<keyword evidence="6" id="KW-1185">Reference proteome</keyword>
<keyword evidence="3" id="KW-0812">Transmembrane</keyword>
<keyword evidence="3" id="KW-1133">Transmembrane helix</keyword>
<comment type="similarity">
    <text evidence="1">Belongs to the peptidase A1 family.</text>
</comment>
<feature type="compositionally biased region" description="Basic and acidic residues" evidence="2">
    <location>
        <begin position="510"/>
        <end position="525"/>
    </location>
</feature>
<feature type="compositionally biased region" description="Polar residues" evidence="2">
    <location>
        <begin position="593"/>
        <end position="609"/>
    </location>
</feature>
<reference evidence="5" key="1">
    <citation type="submission" date="2021-03" db="EMBL/GenBank/DDBJ databases">
        <authorList>
            <person name="Tagirdzhanova G."/>
        </authorList>
    </citation>
    <scope>NUCLEOTIDE SEQUENCE</scope>
</reference>
<dbReference type="GO" id="GO:0009277">
    <property type="term" value="C:fungal-type cell wall"/>
    <property type="evidence" value="ECO:0007669"/>
    <property type="project" value="TreeGrafter"/>
</dbReference>
<dbReference type="InterPro" id="IPR021109">
    <property type="entry name" value="Peptidase_aspartic_dom_sf"/>
</dbReference>
<dbReference type="PANTHER" id="PTHR47965:SF101">
    <property type="entry name" value="HYPOTHETICAL ASPARTYL PROTEASE (EUROFUNG)-RELATED"/>
    <property type="match status" value="1"/>
</dbReference>
<name>A0A8H3G925_9LECA</name>
<dbReference type="GO" id="GO:0005576">
    <property type="term" value="C:extracellular region"/>
    <property type="evidence" value="ECO:0007669"/>
    <property type="project" value="TreeGrafter"/>
</dbReference>
<dbReference type="PRINTS" id="PR00792">
    <property type="entry name" value="PEPSIN"/>
</dbReference>
<accession>A0A8H3G925</accession>
<dbReference type="Proteomes" id="UP000664521">
    <property type="component" value="Unassembled WGS sequence"/>
</dbReference>
<feature type="compositionally biased region" description="Polar residues" evidence="2">
    <location>
        <begin position="572"/>
        <end position="581"/>
    </location>
</feature>
<feature type="region of interest" description="Disordered" evidence="2">
    <location>
        <begin position="472"/>
        <end position="526"/>
    </location>
</feature>
<feature type="domain" description="Peptidase A1" evidence="4">
    <location>
        <begin position="23"/>
        <end position="364"/>
    </location>
</feature>
<evidence type="ECO:0000313" key="5">
    <source>
        <dbReference type="EMBL" id="CAF9935323.1"/>
    </source>
</evidence>
<dbReference type="GO" id="GO:0031505">
    <property type="term" value="P:fungal-type cell wall organization"/>
    <property type="evidence" value="ECO:0007669"/>
    <property type="project" value="TreeGrafter"/>
</dbReference>
<sequence>MPNAKPISWAPSQWWEGDDGEWSTFDLRVGTPEQTVRVLPSTAGSATWIITPGGCEPSSSQCSDARGELFNPNQSSTWTDLGPYTLALEQNLGHNESGAYGLDTMSLGLTNVTGGPTLSSQIISGIETEHWYLGHIGLQQQPMNLTNFSQPYESFLSSLRAQNFIPSLSWAYTAGAHYRSKGSFGTLTFGGSDISKYVPTNISFNLAPDVSRDLIVGIKSIISTYSNGSTSSLLPSPTLAFIDSTVPYLYLPEDACKTFESVFGLVYNEEDNLYFVDDALRQNLVNLDPKFTFRLANDKLSEPTVDITLPYASFDLVIKPPLLPNATSYFPLRRGADDQITLGRAFLQEAYVITDYDAKNFTVAQATFNEKSEPKLVPIPWNATVAPTARNGLNRKATIGISTGSVAFALLLIIAIICCILRKRNYRAVEPSKDAVMPVLESSETRPFSIQEMGPEIVRELHATSHHIELLDKQAPSGSGMDIQELSDWKKSSTHESFPTTIKNQSTPTPREKDVSSTNIKKGEDEPSTDLVIRTFNISILSLNLDPHRPTPMRNDTMENGINIIRARRNPSKVSMKNNVTKALPQVPPAERPSSQNRSSYRSHQTNPMSETIQMLSVSHLSTRGLPAHELDSVAVDPRMSPTYATVFNTEAYQDSVIASPTLSPTGSLSKPT</sequence>
<feature type="region of interest" description="Disordered" evidence="2">
    <location>
        <begin position="567"/>
        <end position="609"/>
    </location>
</feature>
<dbReference type="GO" id="GO:0004190">
    <property type="term" value="F:aspartic-type endopeptidase activity"/>
    <property type="evidence" value="ECO:0007669"/>
    <property type="project" value="InterPro"/>
</dbReference>
<evidence type="ECO:0000313" key="6">
    <source>
        <dbReference type="Proteomes" id="UP000664521"/>
    </source>
</evidence>
<dbReference type="Gene3D" id="2.40.70.10">
    <property type="entry name" value="Acid Proteases"/>
    <property type="match status" value="2"/>
</dbReference>
<evidence type="ECO:0000256" key="3">
    <source>
        <dbReference type="SAM" id="Phobius"/>
    </source>
</evidence>
<evidence type="ECO:0000259" key="4">
    <source>
        <dbReference type="PROSITE" id="PS51767"/>
    </source>
</evidence>
<dbReference type="GO" id="GO:0006508">
    <property type="term" value="P:proteolysis"/>
    <property type="evidence" value="ECO:0007669"/>
    <property type="project" value="InterPro"/>
</dbReference>
<dbReference type="CDD" id="cd05471">
    <property type="entry name" value="pepsin_like"/>
    <property type="match status" value="1"/>
</dbReference>
<evidence type="ECO:0000256" key="1">
    <source>
        <dbReference type="ARBA" id="ARBA00007447"/>
    </source>
</evidence>
<dbReference type="InterPro" id="IPR033121">
    <property type="entry name" value="PEPTIDASE_A1"/>
</dbReference>
<dbReference type="SUPFAM" id="SSF50630">
    <property type="entry name" value="Acid proteases"/>
    <property type="match status" value="1"/>
</dbReference>
<organism evidence="5 6">
    <name type="scientific">Heterodermia speciosa</name>
    <dbReference type="NCBI Taxonomy" id="116794"/>
    <lineage>
        <taxon>Eukaryota</taxon>
        <taxon>Fungi</taxon>
        <taxon>Dikarya</taxon>
        <taxon>Ascomycota</taxon>
        <taxon>Pezizomycotina</taxon>
        <taxon>Lecanoromycetes</taxon>
        <taxon>OSLEUM clade</taxon>
        <taxon>Lecanoromycetidae</taxon>
        <taxon>Caliciales</taxon>
        <taxon>Physciaceae</taxon>
        <taxon>Heterodermia</taxon>
    </lineage>
</organism>
<proteinExistence type="inferred from homology"/>
<dbReference type="PROSITE" id="PS51767">
    <property type="entry name" value="PEPTIDASE_A1"/>
    <property type="match status" value="1"/>
</dbReference>
<comment type="caution">
    <text evidence="5">The sequence shown here is derived from an EMBL/GenBank/DDBJ whole genome shotgun (WGS) entry which is preliminary data.</text>
</comment>
<protein>
    <recommendedName>
        <fullName evidence="4">Peptidase A1 domain-containing protein</fullName>
    </recommendedName>
</protein>
<evidence type="ECO:0000256" key="2">
    <source>
        <dbReference type="SAM" id="MobiDB-lite"/>
    </source>
</evidence>
<gene>
    <name evidence="5" type="ORF">HETSPECPRED_009743</name>
</gene>
<dbReference type="Pfam" id="PF00026">
    <property type="entry name" value="Asp"/>
    <property type="match status" value="1"/>
</dbReference>